<dbReference type="PANTHER" id="PTHR31234">
    <property type="entry name" value="LATE EMBRYOGENESIS ABUNDANT (LEA) HYDROXYPROLINE-RICH GLYCOPROTEIN FAMILY"/>
    <property type="match status" value="1"/>
</dbReference>
<organism evidence="7 8">
    <name type="scientific">Canna indica</name>
    <name type="common">Indian-shot</name>
    <dbReference type="NCBI Taxonomy" id="4628"/>
    <lineage>
        <taxon>Eukaryota</taxon>
        <taxon>Viridiplantae</taxon>
        <taxon>Streptophyta</taxon>
        <taxon>Embryophyta</taxon>
        <taxon>Tracheophyta</taxon>
        <taxon>Spermatophyta</taxon>
        <taxon>Magnoliopsida</taxon>
        <taxon>Liliopsida</taxon>
        <taxon>Zingiberales</taxon>
        <taxon>Cannaceae</taxon>
        <taxon>Canna</taxon>
    </lineage>
</organism>
<keyword evidence="8" id="KW-1185">Reference proteome</keyword>
<evidence type="ECO:0000256" key="2">
    <source>
        <dbReference type="ARBA" id="ARBA00022692"/>
    </source>
</evidence>
<keyword evidence="2 5" id="KW-0812">Transmembrane</keyword>
<sequence length="208" mass="23071">MPGTKRDGVPGRRQLAPRPRRHPRILHCVAITAVSLLALAGVLILVFWLVVRPSLLRYSVNGAHVQGFDLSGSALKATFNLTVEARNPNHKVAVCYDQVEVAVWYDGQLLASDEAAPFYQPSRDVRVLKADPVARSTPLLGSVAASLERDRSSRGMAVEVRLRAVVRFKLGLLKTDRYALQAYCSPVFLRFSPLPRAKFEKVACDVYF</sequence>
<gene>
    <name evidence="7" type="ORF">Cni_G18856</name>
</gene>
<accession>A0AAQ3KLU1</accession>
<evidence type="ECO:0000256" key="4">
    <source>
        <dbReference type="ARBA" id="ARBA00023136"/>
    </source>
</evidence>
<feature type="domain" description="Late embryogenesis abundant protein LEA-2 subgroup" evidence="6">
    <location>
        <begin position="82"/>
        <end position="174"/>
    </location>
</feature>
<dbReference type="AlphaFoldDB" id="A0AAQ3KLU1"/>
<name>A0AAQ3KLU1_9LILI</name>
<dbReference type="Pfam" id="PF03168">
    <property type="entry name" value="LEA_2"/>
    <property type="match status" value="1"/>
</dbReference>
<dbReference type="InterPro" id="IPR004864">
    <property type="entry name" value="LEA_2"/>
</dbReference>
<dbReference type="GO" id="GO:0098542">
    <property type="term" value="P:defense response to other organism"/>
    <property type="evidence" value="ECO:0007669"/>
    <property type="project" value="InterPro"/>
</dbReference>
<dbReference type="Proteomes" id="UP001327560">
    <property type="component" value="Chromosome 6"/>
</dbReference>
<evidence type="ECO:0000256" key="1">
    <source>
        <dbReference type="ARBA" id="ARBA00004167"/>
    </source>
</evidence>
<dbReference type="PANTHER" id="PTHR31234:SF39">
    <property type="entry name" value="HARPIN-INDUCED PROTEIN 1 CONTAINING PROTEIN, EXPRESSED"/>
    <property type="match status" value="1"/>
</dbReference>
<dbReference type="InterPro" id="IPR044839">
    <property type="entry name" value="NDR1-like"/>
</dbReference>
<proteinExistence type="predicted"/>
<protein>
    <submittedName>
        <fullName evidence="7">Protein YLS9-like</fullName>
    </submittedName>
</protein>
<evidence type="ECO:0000313" key="7">
    <source>
        <dbReference type="EMBL" id="WOL10102.1"/>
    </source>
</evidence>
<dbReference type="GO" id="GO:0005886">
    <property type="term" value="C:plasma membrane"/>
    <property type="evidence" value="ECO:0007669"/>
    <property type="project" value="TreeGrafter"/>
</dbReference>
<keyword evidence="4 5" id="KW-0472">Membrane</keyword>
<evidence type="ECO:0000256" key="3">
    <source>
        <dbReference type="ARBA" id="ARBA00022989"/>
    </source>
</evidence>
<evidence type="ECO:0000259" key="6">
    <source>
        <dbReference type="Pfam" id="PF03168"/>
    </source>
</evidence>
<evidence type="ECO:0000313" key="8">
    <source>
        <dbReference type="Proteomes" id="UP001327560"/>
    </source>
</evidence>
<feature type="transmembrane region" description="Helical" evidence="5">
    <location>
        <begin position="25"/>
        <end position="51"/>
    </location>
</feature>
<keyword evidence="3 5" id="KW-1133">Transmembrane helix</keyword>
<comment type="subcellular location">
    <subcellularLocation>
        <location evidence="1">Membrane</location>
        <topology evidence="1">Single-pass membrane protein</topology>
    </subcellularLocation>
</comment>
<reference evidence="7 8" key="1">
    <citation type="submission" date="2023-10" db="EMBL/GenBank/DDBJ databases">
        <title>Chromosome-scale genome assembly provides insights into flower coloration mechanisms of Canna indica.</title>
        <authorList>
            <person name="Li C."/>
        </authorList>
    </citation>
    <scope>NUCLEOTIDE SEQUENCE [LARGE SCALE GENOMIC DNA]</scope>
    <source>
        <tissue evidence="7">Flower</tissue>
    </source>
</reference>
<dbReference type="EMBL" id="CP136895">
    <property type="protein sequence ID" value="WOL10102.1"/>
    <property type="molecule type" value="Genomic_DNA"/>
</dbReference>
<evidence type="ECO:0000256" key="5">
    <source>
        <dbReference type="SAM" id="Phobius"/>
    </source>
</evidence>